<reference evidence="8" key="2">
    <citation type="journal article" date="2018" name="Plant J.">
        <title>The Sorghum bicolor reference genome: improved assembly, gene annotations, a transcriptome atlas, and signatures of genome organization.</title>
        <authorList>
            <person name="McCormick R.F."/>
            <person name="Truong S.K."/>
            <person name="Sreedasyam A."/>
            <person name="Jenkins J."/>
            <person name="Shu S."/>
            <person name="Sims D."/>
            <person name="Kennedy M."/>
            <person name="Amirebrahimi M."/>
            <person name="Weers B.D."/>
            <person name="McKinley B."/>
            <person name="Mattison A."/>
            <person name="Morishige D.T."/>
            <person name="Grimwood J."/>
            <person name="Schmutz J."/>
            <person name="Mullet J.E."/>
        </authorList>
    </citation>
    <scope>NUCLEOTIDE SEQUENCE [LARGE SCALE GENOMIC DNA]</scope>
    <source>
        <strain evidence="8">cv. BTx623</strain>
    </source>
</reference>
<dbReference type="InterPro" id="IPR056789">
    <property type="entry name" value="LRR_R13L1-DRL21"/>
</dbReference>
<keyword evidence="2" id="KW-0677">Repeat</keyword>
<dbReference type="InParanoid" id="A0A1Z5R7D5"/>
<evidence type="ECO:0000313" key="7">
    <source>
        <dbReference type="EMBL" id="OQU79678.1"/>
    </source>
</evidence>
<gene>
    <name evidence="7" type="ORF">SORBI_3008G178200</name>
</gene>
<dbReference type="Pfam" id="PF23559">
    <property type="entry name" value="WHD_DRP"/>
    <property type="match status" value="1"/>
</dbReference>
<accession>A0A1Z5R7D5</accession>
<dbReference type="EMBL" id="CM000767">
    <property type="protein sequence ID" value="OQU79678.1"/>
    <property type="molecule type" value="Genomic_DNA"/>
</dbReference>
<dbReference type="InterPro" id="IPR002182">
    <property type="entry name" value="NB-ARC"/>
</dbReference>
<proteinExistence type="predicted"/>
<feature type="domain" description="Disease resistance protein winged helix" evidence="5">
    <location>
        <begin position="425"/>
        <end position="495"/>
    </location>
</feature>
<organism evidence="7 8">
    <name type="scientific">Sorghum bicolor</name>
    <name type="common">Sorghum</name>
    <name type="synonym">Sorghum vulgare</name>
    <dbReference type="NCBI Taxonomy" id="4558"/>
    <lineage>
        <taxon>Eukaryota</taxon>
        <taxon>Viridiplantae</taxon>
        <taxon>Streptophyta</taxon>
        <taxon>Embryophyta</taxon>
        <taxon>Tracheophyta</taxon>
        <taxon>Spermatophyta</taxon>
        <taxon>Magnoliopsida</taxon>
        <taxon>Liliopsida</taxon>
        <taxon>Poales</taxon>
        <taxon>Poaceae</taxon>
        <taxon>PACMAD clade</taxon>
        <taxon>Panicoideae</taxon>
        <taxon>Andropogonodae</taxon>
        <taxon>Andropogoneae</taxon>
        <taxon>Sorghinae</taxon>
        <taxon>Sorghum</taxon>
    </lineage>
</organism>
<dbReference type="InterPro" id="IPR036388">
    <property type="entry name" value="WH-like_DNA-bd_sf"/>
</dbReference>
<dbReference type="OMA" id="AKGCTHG"/>
<evidence type="ECO:0000256" key="2">
    <source>
        <dbReference type="ARBA" id="ARBA00022737"/>
    </source>
</evidence>
<feature type="domain" description="NB-ARC" evidence="4">
    <location>
        <begin position="174"/>
        <end position="340"/>
    </location>
</feature>
<dbReference type="Gene3D" id="3.40.50.300">
    <property type="entry name" value="P-loop containing nucleotide triphosphate hydrolases"/>
    <property type="match status" value="1"/>
</dbReference>
<dbReference type="STRING" id="4558.A0A1Z5R7D5"/>
<dbReference type="GO" id="GO:0006952">
    <property type="term" value="P:defense response"/>
    <property type="evidence" value="ECO:0007669"/>
    <property type="project" value="UniProtKB-KW"/>
</dbReference>
<evidence type="ECO:0000256" key="1">
    <source>
        <dbReference type="ARBA" id="ARBA00022614"/>
    </source>
</evidence>
<feature type="domain" description="R13L1/DRL21-like LRR repeat region" evidence="6">
    <location>
        <begin position="706"/>
        <end position="822"/>
    </location>
</feature>
<dbReference type="InterPro" id="IPR042197">
    <property type="entry name" value="Apaf_helical"/>
</dbReference>
<dbReference type="Gene3D" id="1.10.10.10">
    <property type="entry name" value="Winged helix-like DNA-binding domain superfamily/Winged helix DNA-binding domain"/>
    <property type="match status" value="1"/>
</dbReference>
<keyword evidence="3" id="KW-0611">Plant defense</keyword>
<dbReference type="PANTHER" id="PTHR36766">
    <property type="entry name" value="PLANT BROAD-SPECTRUM MILDEW RESISTANCE PROTEIN RPW8"/>
    <property type="match status" value="1"/>
</dbReference>
<dbReference type="Gene3D" id="1.10.8.430">
    <property type="entry name" value="Helical domain of apoptotic protease-activating factors"/>
    <property type="match status" value="1"/>
</dbReference>
<dbReference type="Pfam" id="PF25019">
    <property type="entry name" value="LRR_R13L1-DRL21"/>
    <property type="match status" value="1"/>
</dbReference>
<dbReference type="Gramene" id="OQU79678">
    <property type="protein sequence ID" value="OQU79678"/>
    <property type="gene ID" value="SORBI_3008G178200"/>
</dbReference>
<evidence type="ECO:0000259" key="5">
    <source>
        <dbReference type="Pfam" id="PF23559"/>
    </source>
</evidence>
<dbReference type="SUPFAM" id="SSF52058">
    <property type="entry name" value="L domain-like"/>
    <property type="match status" value="2"/>
</dbReference>
<evidence type="ECO:0000313" key="8">
    <source>
        <dbReference type="Proteomes" id="UP000000768"/>
    </source>
</evidence>
<dbReference type="PRINTS" id="PR00364">
    <property type="entry name" value="DISEASERSIST"/>
</dbReference>
<evidence type="ECO:0000256" key="3">
    <source>
        <dbReference type="ARBA" id="ARBA00022821"/>
    </source>
</evidence>
<dbReference type="eggNOG" id="KOG4658">
    <property type="taxonomic scope" value="Eukaryota"/>
</dbReference>
<dbReference type="InterPro" id="IPR032675">
    <property type="entry name" value="LRR_dom_sf"/>
</dbReference>
<evidence type="ECO:0000259" key="4">
    <source>
        <dbReference type="Pfam" id="PF00931"/>
    </source>
</evidence>
<dbReference type="PANTHER" id="PTHR36766:SF70">
    <property type="entry name" value="DISEASE RESISTANCE PROTEIN RGA4"/>
    <property type="match status" value="1"/>
</dbReference>
<dbReference type="Proteomes" id="UP000000768">
    <property type="component" value="Chromosome 8"/>
</dbReference>
<dbReference type="Pfam" id="PF00931">
    <property type="entry name" value="NB-ARC"/>
    <property type="match status" value="1"/>
</dbReference>
<keyword evidence="1" id="KW-0433">Leucine-rich repeat</keyword>
<sequence>MLNNARGRDVCNPALGQLLQELRNQAYDADDVLDELEYFRIQDELHGTYETIDADARGLVGGLVLNARHTAGAVVSKLKLPSCSCASVVCHHRRKPKLKFDRVAMSKRMVDIVEQLKPVCAMVSTILDLELQGTIASTGISAQQGTAFNQTTRTTTPQIIEPKLYGRDDLKKDVIDGITSKYHVNDDLTVLSIVGPGGLGKTTLTQHIYEEAKSHFQVLVWVCVSQNFSASKLAQEIIKQIPKLDNENGNESAEGLIEKRLQSKRFLLVLDDMWTDHENEWKKLLAPFKKMQTKGNMAIVTTRIPKVAQMVATVGCQIRLERLSDEECMCFFQACVFDDQQTWEGNPNLHDFGCEIVKRLKGFPLAVKTVGRLLKTELNTDHWRRVLESKEWEYQANEDDIMPALKLSYNYLPFHLQQCFAHCALFPEDYEFGREELIHLWIGLGLLGPDDQNKRLEDIGLDYLSDLVSYGFFQEEKKEDGHTYYVIHDLLHDLARNVSAHECLSIQGANVGSIQIPASIHHMSIIINNSDVEDKATFENCKKGLDILGKRLKARNLRTLMLFGDHHGSFCKIFSGMFRDAKTLRVIFLSGASYDVEVLLHSFSQLVHLRYLRIKGYVLNLRSLFGSISRFYNLLVLDIKECNTFPRIDTEEMCTSTRDMSNLVKIRHFLVGNQSYHCGIVEVGKLKSIQEIRRFEVKREKQGFELNQLGKLIQLHGSLEICNLEKVGGATELEELKLVHLQHLNRLILGWDENQSDRDPKKEQDLLKCLKPHNNLQELCIRGHGGHTYPTWLCSDHSAKNLECLCLKGVAWKSLPPLLGELLMVSEEQPSVAGQTFQNLKFLELVNIATLKKWKLPFAHMFPNLQEIYISECEELVSVPPIPWSSSLSKARLQRVGKIIENLDYSKKEQEIRVGFKKDALGHELWNVLAFSNLSEIKEFRISECSQVPLHHLQLLNSLKTLHISHCTSVLWPTEGENDSPFEFPVEQLQISGGAVAVPIHGHFSSSLTELCLGRNGDLEHFTMEQSEALQMLTSLQVLRIEWYCRLQSLPEGLSGLPNLKRLEIEYCNCFRSLPKGGLPSSLVELQIWCCGAIRSLPKGTLPSSLTELNIISCDGFRSLPKGSLPSSLKILRIRDCPAIRSLHEGSLPNSLQKLDVTNSNEKLQKQCRKLQGTIPIVKF</sequence>
<name>A0A1Z5R7D5_SORBI</name>
<keyword evidence="8" id="KW-1185">Reference proteome</keyword>
<dbReference type="InterPro" id="IPR058922">
    <property type="entry name" value="WHD_DRP"/>
</dbReference>
<dbReference type="FunFam" id="3.40.50.300:FF:001091">
    <property type="entry name" value="Probable disease resistance protein At1g61300"/>
    <property type="match status" value="1"/>
</dbReference>
<protein>
    <submittedName>
        <fullName evidence="7">Uncharacterized protein</fullName>
    </submittedName>
</protein>
<dbReference type="SUPFAM" id="SSF52540">
    <property type="entry name" value="P-loop containing nucleoside triphosphate hydrolases"/>
    <property type="match status" value="1"/>
</dbReference>
<reference evidence="7 8" key="1">
    <citation type="journal article" date="2009" name="Nature">
        <title>The Sorghum bicolor genome and the diversification of grasses.</title>
        <authorList>
            <person name="Paterson A.H."/>
            <person name="Bowers J.E."/>
            <person name="Bruggmann R."/>
            <person name="Dubchak I."/>
            <person name="Grimwood J."/>
            <person name="Gundlach H."/>
            <person name="Haberer G."/>
            <person name="Hellsten U."/>
            <person name="Mitros T."/>
            <person name="Poliakov A."/>
            <person name="Schmutz J."/>
            <person name="Spannagl M."/>
            <person name="Tang H."/>
            <person name="Wang X."/>
            <person name="Wicker T."/>
            <person name="Bharti A.K."/>
            <person name="Chapman J."/>
            <person name="Feltus F.A."/>
            <person name="Gowik U."/>
            <person name="Grigoriev I.V."/>
            <person name="Lyons E."/>
            <person name="Maher C.A."/>
            <person name="Martis M."/>
            <person name="Narechania A."/>
            <person name="Otillar R.P."/>
            <person name="Penning B.W."/>
            <person name="Salamov A.A."/>
            <person name="Wang Y."/>
            <person name="Zhang L."/>
            <person name="Carpita N.C."/>
            <person name="Freeling M."/>
            <person name="Gingle A.R."/>
            <person name="Hash C.T."/>
            <person name="Keller B."/>
            <person name="Klein P."/>
            <person name="Kresovich S."/>
            <person name="McCann M.C."/>
            <person name="Ming R."/>
            <person name="Peterson D.G."/>
            <person name="Mehboob-ur-Rahman"/>
            <person name="Ware D."/>
            <person name="Westhoff P."/>
            <person name="Mayer K.F."/>
            <person name="Messing J."/>
            <person name="Rokhsar D.S."/>
        </authorList>
    </citation>
    <scope>NUCLEOTIDE SEQUENCE [LARGE SCALE GENOMIC DNA]</scope>
    <source>
        <strain evidence="8">cv. BTx623</strain>
    </source>
</reference>
<dbReference type="AlphaFoldDB" id="A0A1Z5R7D5"/>
<dbReference type="InterPro" id="IPR027417">
    <property type="entry name" value="P-loop_NTPase"/>
</dbReference>
<dbReference type="GO" id="GO:0043531">
    <property type="term" value="F:ADP binding"/>
    <property type="evidence" value="ECO:0007669"/>
    <property type="project" value="InterPro"/>
</dbReference>
<dbReference type="Gene3D" id="3.80.10.10">
    <property type="entry name" value="Ribonuclease Inhibitor"/>
    <property type="match status" value="2"/>
</dbReference>
<evidence type="ECO:0000259" key="6">
    <source>
        <dbReference type="Pfam" id="PF25019"/>
    </source>
</evidence>